<gene>
    <name evidence="3" type="ORF">ACFPIE_12825</name>
</gene>
<evidence type="ECO:0000256" key="1">
    <source>
        <dbReference type="SAM" id="MobiDB-lite"/>
    </source>
</evidence>
<dbReference type="RefSeq" id="WP_374037760.1">
    <property type="nucleotide sequence ID" value="NZ_CP169082.1"/>
</dbReference>
<feature type="signal peptide" evidence="2">
    <location>
        <begin position="1"/>
        <end position="18"/>
    </location>
</feature>
<evidence type="ECO:0000313" key="3">
    <source>
        <dbReference type="EMBL" id="MFC5344801.1"/>
    </source>
</evidence>
<sequence length="121" mass="12413">MRIAGLIAALLLTTACTAAPETRTAPPPEAAEAPPAPVIGMANPASVACGDLFGGELSIVDGPDGQSGMCTLPDGRVCEEWVLFQDHRCAVNRDGPSIGEPVTPRPPQESRRHAKSGKTGG</sequence>
<dbReference type="PROSITE" id="PS51257">
    <property type="entry name" value="PROKAR_LIPOPROTEIN"/>
    <property type="match status" value="1"/>
</dbReference>
<feature type="region of interest" description="Disordered" evidence="1">
    <location>
        <begin position="92"/>
        <end position="121"/>
    </location>
</feature>
<keyword evidence="4" id="KW-1185">Reference proteome</keyword>
<organism evidence="3 4">
    <name type="scientific">Brevundimonas staleyi</name>
    <dbReference type="NCBI Taxonomy" id="74326"/>
    <lineage>
        <taxon>Bacteria</taxon>
        <taxon>Pseudomonadati</taxon>
        <taxon>Pseudomonadota</taxon>
        <taxon>Alphaproteobacteria</taxon>
        <taxon>Caulobacterales</taxon>
        <taxon>Caulobacteraceae</taxon>
        <taxon>Brevundimonas</taxon>
    </lineage>
</organism>
<reference evidence="4" key="1">
    <citation type="journal article" date="2019" name="Int. J. Syst. Evol. Microbiol.">
        <title>The Global Catalogue of Microorganisms (GCM) 10K type strain sequencing project: providing services to taxonomists for standard genome sequencing and annotation.</title>
        <authorList>
            <consortium name="The Broad Institute Genomics Platform"/>
            <consortium name="The Broad Institute Genome Sequencing Center for Infectious Disease"/>
            <person name="Wu L."/>
            <person name="Ma J."/>
        </authorList>
    </citation>
    <scope>NUCLEOTIDE SEQUENCE [LARGE SCALE GENOMIC DNA]</scope>
    <source>
        <strain evidence="4">JCM 12125</strain>
    </source>
</reference>
<evidence type="ECO:0000256" key="2">
    <source>
        <dbReference type="SAM" id="SignalP"/>
    </source>
</evidence>
<name>A0ABW0FTC5_9CAUL</name>
<protein>
    <submittedName>
        <fullName evidence="3">DUF333 domain-containing protein</fullName>
    </submittedName>
</protein>
<dbReference type="Pfam" id="PF03891">
    <property type="entry name" value="DUF333"/>
    <property type="match status" value="1"/>
</dbReference>
<dbReference type="EMBL" id="JBHSLF010000024">
    <property type="protein sequence ID" value="MFC5344801.1"/>
    <property type="molecule type" value="Genomic_DNA"/>
</dbReference>
<evidence type="ECO:0000313" key="4">
    <source>
        <dbReference type="Proteomes" id="UP001596152"/>
    </source>
</evidence>
<dbReference type="PANTHER" id="PTHR38008">
    <property type="entry name" value="HEMOLYSIN-RELATED"/>
    <property type="match status" value="1"/>
</dbReference>
<dbReference type="Proteomes" id="UP001596152">
    <property type="component" value="Unassembled WGS sequence"/>
</dbReference>
<dbReference type="InterPro" id="IPR005590">
    <property type="entry name" value="DUF333"/>
</dbReference>
<comment type="caution">
    <text evidence="3">The sequence shown here is derived from an EMBL/GenBank/DDBJ whole genome shotgun (WGS) entry which is preliminary data.</text>
</comment>
<dbReference type="PANTHER" id="PTHR38008:SF2">
    <property type="entry name" value="HEMOLYSIN"/>
    <property type="match status" value="1"/>
</dbReference>
<proteinExistence type="predicted"/>
<feature type="chain" id="PRO_5045496211" evidence="2">
    <location>
        <begin position="19"/>
        <end position="121"/>
    </location>
</feature>
<accession>A0ABW0FTC5</accession>
<keyword evidence="2" id="KW-0732">Signal</keyword>
<feature type="compositionally biased region" description="Basic residues" evidence="1">
    <location>
        <begin position="112"/>
        <end position="121"/>
    </location>
</feature>